<reference evidence="9 10" key="1">
    <citation type="submission" date="2016-01" db="EMBL/GenBank/DDBJ databases">
        <authorList>
            <person name="Oliw E.H."/>
        </authorList>
    </citation>
    <scope>NUCLEOTIDE SEQUENCE [LARGE SCALE GENOMIC DNA]</scope>
    <source>
        <strain evidence="9 10">CMW7756A</strain>
    </source>
</reference>
<dbReference type="PANTHER" id="PTHR43717:SF1">
    <property type="entry name" value="ANAEROBIC NITRIC OXIDE REDUCTASE FLAVORUBREDOXIN"/>
    <property type="match status" value="1"/>
</dbReference>
<dbReference type="RefSeq" id="WP_060800306.1">
    <property type="nucleotide sequence ID" value="NZ_CABJAL010000003.1"/>
</dbReference>
<name>A0A133PM34_9FIRM</name>
<keyword evidence="5 7" id="KW-0288">FMN</keyword>
<keyword evidence="4 7" id="KW-0285">Flavoprotein</keyword>
<dbReference type="GO" id="GO:0016651">
    <property type="term" value="F:oxidoreductase activity, acting on NAD(P)H"/>
    <property type="evidence" value="ECO:0007669"/>
    <property type="project" value="UniProtKB-ARBA"/>
</dbReference>
<evidence type="ECO:0000313" key="9">
    <source>
        <dbReference type="EMBL" id="KXA29606.1"/>
    </source>
</evidence>
<evidence type="ECO:0000256" key="3">
    <source>
        <dbReference type="ARBA" id="ARBA00022448"/>
    </source>
</evidence>
<dbReference type="GO" id="GO:0010181">
    <property type="term" value="F:FMN binding"/>
    <property type="evidence" value="ECO:0007669"/>
    <property type="project" value="UniProtKB-UniRule"/>
</dbReference>
<dbReference type="GO" id="GO:0009055">
    <property type="term" value="F:electron transfer activity"/>
    <property type="evidence" value="ECO:0007669"/>
    <property type="project" value="UniProtKB-UniRule"/>
</dbReference>
<evidence type="ECO:0000256" key="6">
    <source>
        <dbReference type="ARBA" id="ARBA00022982"/>
    </source>
</evidence>
<comment type="similarity">
    <text evidence="2 7">Belongs to the flavodoxin family.</text>
</comment>
<evidence type="ECO:0000313" key="10">
    <source>
        <dbReference type="Proteomes" id="UP000070174"/>
    </source>
</evidence>
<dbReference type="NCBIfam" id="TIGR01753">
    <property type="entry name" value="flav_short"/>
    <property type="match status" value="1"/>
</dbReference>
<dbReference type="InterPro" id="IPR029039">
    <property type="entry name" value="Flavoprotein-like_sf"/>
</dbReference>
<dbReference type="AlphaFoldDB" id="A0A133PM34"/>
<comment type="function">
    <text evidence="7">Low-potential electron donor to a number of redox enzymes.</text>
</comment>
<evidence type="ECO:0000259" key="8">
    <source>
        <dbReference type="PROSITE" id="PS50902"/>
    </source>
</evidence>
<comment type="cofactor">
    <cofactor evidence="1 7">
        <name>FMN</name>
        <dbReference type="ChEBI" id="CHEBI:58210"/>
    </cofactor>
</comment>
<dbReference type="InterPro" id="IPR001226">
    <property type="entry name" value="Flavodoxin_CS"/>
</dbReference>
<gene>
    <name evidence="9" type="ORF">HMPREF3229_01230</name>
</gene>
<organism evidence="9">
    <name type="scientific">Peptoniphilus harei</name>
    <dbReference type="NCBI Taxonomy" id="54005"/>
    <lineage>
        <taxon>Bacteria</taxon>
        <taxon>Bacillati</taxon>
        <taxon>Bacillota</taxon>
        <taxon>Tissierellia</taxon>
        <taxon>Tissierellales</taxon>
        <taxon>Peptoniphilaceae</taxon>
        <taxon>Peptoniphilus</taxon>
    </lineage>
</organism>
<dbReference type="SUPFAM" id="SSF52218">
    <property type="entry name" value="Flavoproteins"/>
    <property type="match status" value="1"/>
</dbReference>
<dbReference type="PROSITE" id="PS00201">
    <property type="entry name" value="FLAVODOXIN"/>
    <property type="match status" value="1"/>
</dbReference>
<keyword evidence="6 7" id="KW-0249">Electron transport</keyword>
<dbReference type="Gene3D" id="3.40.50.360">
    <property type="match status" value="1"/>
</dbReference>
<evidence type="ECO:0000256" key="7">
    <source>
        <dbReference type="RuleBase" id="RU367037"/>
    </source>
</evidence>
<evidence type="ECO:0000256" key="1">
    <source>
        <dbReference type="ARBA" id="ARBA00001917"/>
    </source>
</evidence>
<accession>A0A133PM34</accession>
<sequence>MKKVNVIYWSGTGNTERMAEALVRGAEGEGAEVKLIQVGSATEDDVKDVDRLAFGCPAMGAEELEETEMRPFMDKVNPLLSGKNVVLFGSYEWADGEWMRLWQEEVEGTGAKLLADGFAAYDNPDQDALEECEALGKDLARS</sequence>
<evidence type="ECO:0000256" key="4">
    <source>
        <dbReference type="ARBA" id="ARBA00022630"/>
    </source>
</evidence>
<evidence type="ECO:0000256" key="2">
    <source>
        <dbReference type="ARBA" id="ARBA00005267"/>
    </source>
</evidence>
<dbReference type="Proteomes" id="UP000070174">
    <property type="component" value="Unassembled WGS sequence"/>
</dbReference>
<dbReference type="PROSITE" id="PS50902">
    <property type="entry name" value="FLAVODOXIN_LIKE"/>
    <property type="match status" value="1"/>
</dbReference>
<evidence type="ECO:0000256" key="5">
    <source>
        <dbReference type="ARBA" id="ARBA00022643"/>
    </source>
</evidence>
<dbReference type="InterPro" id="IPR010087">
    <property type="entry name" value="Flav_short"/>
</dbReference>
<comment type="caution">
    <text evidence="9">The sequence shown here is derived from an EMBL/GenBank/DDBJ whole genome shotgun (WGS) entry which is preliminary data.</text>
</comment>
<dbReference type="PANTHER" id="PTHR43717">
    <property type="entry name" value="ANAEROBIC NITRIC OXIDE REDUCTASE FLAVORUBREDOXIN"/>
    <property type="match status" value="1"/>
</dbReference>
<proteinExistence type="inferred from homology"/>
<dbReference type="PATRIC" id="fig|54005.3.peg.1214"/>
<dbReference type="Pfam" id="PF00258">
    <property type="entry name" value="Flavodoxin_1"/>
    <property type="match status" value="1"/>
</dbReference>
<feature type="domain" description="Flavodoxin-like" evidence="8">
    <location>
        <begin position="4"/>
        <end position="140"/>
    </location>
</feature>
<keyword evidence="3 7" id="KW-0813">Transport</keyword>
<dbReference type="InterPro" id="IPR008254">
    <property type="entry name" value="Flavodoxin/NO_synth"/>
</dbReference>
<protein>
    <recommendedName>
        <fullName evidence="7">Flavodoxin</fullName>
    </recommendedName>
</protein>
<dbReference type="EMBL" id="LRQE01000034">
    <property type="protein sequence ID" value="KXA29606.1"/>
    <property type="molecule type" value="Genomic_DNA"/>
</dbReference>